<dbReference type="PIRSF" id="PIRSF037394">
    <property type="entry name" value="ABC_thiamine-permease_YkoE_prd"/>
    <property type="match status" value="1"/>
</dbReference>
<name>A0A9D1TJS1_9BACI</name>
<proteinExistence type="predicted"/>
<keyword evidence="1" id="KW-0812">Transmembrane</keyword>
<dbReference type="EMBL" id="DXHX01000038">
    <property type="protein sequence ID" value="HIV73963.1"/>
    <property type="molecule type" value="Genomic_DNA"/>
</dbReference>
<evidence type="ECO:0000313" key="2">
    <source>
        <dbReference type="EMBL" id="HIV73963.1"/>
    </source>
</evidence>
<protein>
    <submittedName>
        <fullName evidence="2">ECF transporter S component</fullName>
    </submittedName>
</protein>
<keyword evidence="1" id="KW-0472">Membrane</keyword>
<dbReference type="InterPro" id="IPR017195">
    <property type="entry name" value="ABC_thiamin-permease_prd"/>
</dbReference>
<evidence type="ECO:0000256" key="1">
    <source>
        <dbReference type="SAM" id="Phobius"/>
    </source>
</evidence>
<organism evidence="2 3">
    <name type="scientific">Candidatus Pseudogracilibacillus intestinigallinarum</name>
    <dbReference type="NCBI Taxonomy" id="2838742"/>
    <lineage>
        <taxon>Bacteria</taxon>
        <taxon>Bacillati</taxon>
        <taxon>Bacillota</taxon>
        <taxon>Bacilli</taxon>
        <taxon>Bacillales</taxon>
        <taxon>Bacillaceae</taxon>
        <taxon>Pseudogracilibacillus</taxon>
    </lineage>
</organism>
<feature type="transmembrane region" description="Helical" evidence="1">
    <location>
        <begin position="46"/>
        <end position="66"/>
    </location>
</feature>
<dbReference type="Pfam" id="PF09819">
    <property type="entry name" value="ABC_cobalt"/>
    <property type="match status" value="1"/>
</dbReference>
<reference evidence="2" key="1">
    <citation type="journal article" date="2021" name="PeerJ">
        <title>Extensive microbial diversity within the chicken gut microbiome revealed by metagenomics and culture.</title>
        <authorList>
            <person name="Gilroy R."/>
            <person name="Ravi A."/>
            <person name="Getino M."/>
            <person name="Pursley I."/>
            <person name="Horton D.L."/>
            <person name="Alikhan N.F."/>
            <person name="Baker D."/>
            <person name="Gharbi K."/>
            <person name="Hall N."/>
            <person name="Watson M."/>
            <person name="Adriaenssens E.M."/>
            <person name="Foster-Nyarko E."/>
            <person name="Jarju S."/>
            <person name="Secka A."/>
            <person name="Antonio M."/>
            <person name="Oren A."/>
            <person name="Chaudhuri R.R."/>
            <person name="La Ragione R."/>
            <person name="Hildebrand F."/>
            <person name="Pallen M.J."/>
        </authorList>
    </citation>
    <scope>NUCLEOTIDE SEQUENCE</scope>
    <source>
        <strain evidence="2">CHK169-2315</strain>
    </source>
</reference>
<comment type="caution">
    <text evidence="2">The sequence shown here is derived from an EMBL/GenBank/DDBJ whole genome shotgun (WGS) entry which is preliminary data.</text>
</comment>
<keyword evidence="1" id="KW-1133">Transmembrane helix</keyword>
<evidence type="ECO:0000313" key="3">
    <source>
        <dbReference type="Proteomes" id="UP000823937"/>
    </source>
</evidence>
<feature type="transmembrane region" description="Helical" evidence="1">
    <location>
        <begin position="145"/>
        <end position="169"/>
    </location>
</feature>
<feature type="transmembrane region" description="Helical" evidence="1">
    <location>
        <begin position="71"/>
        <end position="88"/>
    </location>
</feature>
<reference evidence="2" key="2">
    <citation type="submission" date="2021-04" db="EMBL/GenBank/DDBJ databases">
        <authorList>
            <person name="Gilroy R."/>
        </authorList>
    </citation>
    <scope>NUCLEOTIDE SEQUENCE</scope>
    <source>
        <strain evidence="2">CHK169-2315</strain>
    </source>
</reference>
<dbReference type="Proteomes" id="UP000823937">
    <property type="component" value="Unassembled WGS sequence"/>
</dbReference>
<accession>A0A9D1TJS1</accession>
<sequence length="201" mass="21602">MTKNWKLKEIVMLSIISVVAGVLYMFFVLFASTLRNILTPIGLAPFSFEFVFGLWFIGSVVAMYIIRKPGAALFTGIISAGVEILAGGPGGAKVLLIGLVQGAGIETAFLLTKYKNYRLRVLILSGMIAAIYSFIYQLFASGNMALAPTVLIGMLSIRLISGALLSGVLGKWIADKLAFTGVLDGYALGKEVRKKREKDAA</sequence>
<dbReference type="AlphaFoldDB" id="A0A9D1TJS1"/>
<gene>
    <name evidence="2" type="ORF">H9895_02655</name>
</gene>
<feature type="transmembrane region" description="Helical" evidence="1">
    <location>
        <begin position="119"/>
        <end position="139"/>
    </location>
</feature>
<feature type="transmembrane region" description="Helical" evidence="1">
    <location>
        <begin position="12"/>
        <end position="34"/>
    </location>
</feature>